<dbReference type="AlphaFoldDB" id="T1L5A4"/>
<keyword evidence="1" id="KW-1133">Transmembrane helix</keyword>
<feature type="transmembrane region" description="Helical" evidence="1">
    <location>
        <begin position="287"/>
        <end position="309"/>
    </location>
</feature>
<reference evidence="2" key="2">
    <citation type="submission" date="2015-06" db="UniProtKB">
        <authorList>
            <consortium name="EnsemblMetazoa"/>
        </authorList>
    </citation>
    <scope>IDENTIFICATION</scope>
</reference>
<keyword evidence="3" id="KW-1185">Reference proteome</keyword>
<keyword evidence="1" id="KW-0812">Transmembrane</keyword>
<proteinExistence type="predicted"/>
<name>T1L5A4_TETUR</name>
<evidence type="ECO:0000313" key="2">
    <source>
        <dbReference type="EnsemblMetazoa" id="tetur44g00080.1"/>
    </source>
</evidence>
<evidence type="ECO:0000256" key="1">
    <source>
        <dbReference type="SAM" id="Phobius"/>
    </source>
</evidence>
<evidence type="ECO:0000313" key="3">
    <source>
        <dbReference type="Proteomes" id="UP000015104"/>
    </source>
</evidence>
<keyword evidence="1" id="KW-0472">Membrane</keyword>
<feature type="transmembrane region" description="Helical" evidence="1">
    <location>
        <begin position="64"/>
        <end position="83"/>
    </location>
</feature>
<dbReference type="HOGENOM" id="CLU_048807_2_0_1"/>
<dbReference type="EnsemblMetazoa" id="tetur44g00080.1">
    <property type="protein sequence ID" value="tetur44g00080.1"/>
    <property type="gene ID" value="tetur44g00080"/>
</dbReference>
<dbReference type="Proteomes" id="UP000015104">
    <property type="component" value="Unassembled WGS sequence"/>
</dbReference>
<reference evidence="3" key="1">
    <citation type="submission" date="2011-08" db="EMBL/GenBank/DDBJ databases">
        <authorList>
            <person name="Rombauts S."/>
        </authorList>
    </citation>
    <scope>NUCLEOTIDE SEQUENCE</scope>
    <source>
        <strain evidence="3">London</strain>
    </source>
</reference>
<protein>
    <recommendedName>
        <fullName evidence="4">Gustatory receptor</fullName>
    </recommendedName>
</protein>
<organism evidence="2 3">
    <name type="scientific">Tetranychus urticae</name>
    <name type="common">Two-spotted spider mite</name>
    <dbReference type="NCBI Taxonomy" id="32264"/>
    <lineage>
        <taxon>Eukaryota</taxon>
        <taxon>Metazoa</taxon>
        <taxon>Ecdysozoa</taxon>
        <taxon>Arthropoda</taxon>
        <taxon>Chelicerata</taxon>
        <taxon>Arachnida</taxon>
        <taxon>Acari</taxon>
        <taxon>Acariformes</taxon>
        <taxon>Trombidiformes</taxon>
        <taxon>Prostigmata</taxon>
        <taxon>Eleutherengona</taxon>
        <taxon>Raphignathae</taxon>
        <taxon>Tetranychoidea</taxon>
        <taxon>Tetranychidae</taxon>
        <taxon>Tetranychus</taxon>
    </lineage>
</organism>
<evidence type="ECO:0008006" key="4">
    <source>
        <dbReference type="Google" id="ProtNLM"/>
    </source>
</evidence>
<sequence length="417" mass="48636">MLDFGKAVKNFLFRTIGLPDESDIITCKALIQFNRLSKIFIPSARIEHEGNKDELRRKIRLENLFLRTCIIFTIFRINVSLFVDNYYIDLFLANPFSGNKSTKGFFFLIQVDLVFICLFVLREYCLHLEETGRFKVFRVFHHISKNGLSRVSLGLSYRQCKKFHKTIHNMMFHSIRIILITTILMTISVMALKVHNFSSTFIHLIFILVYTPIECVSAIPMFVNVMCYTMYCGSYLALNLSRFNTLQEIIKKNSLTISYNCTALRLMNNRVVYFLNHFDRIDSYWKYLFQCYFIVVLPADFGLFFAIILDFDSDILSLITALNSIIVHIAVIASYYWFSHFYHETIDMHKRYVSIILHSGSASLVDKLKALEILDRTGSPHIGVSIGDFCRLKRSTCIFYLLENASFLMLLTCNIRV</sequence>
<dbReference type="EMBL" id="CAEY01001235">
    <property type="status" value="NOT_ANNOTATED_CDS"/>
    <property type="molecule type" value="Genomic_DNA"/>
</dbReference>
<feature type="transmembrane region" description="Helical" evidence="1">
    <location>
        <begin position="175"/>
        <end position="195"/>
    </location>
</feature>
<feature type="transmembrane region" description="Helical" evidence="1">
    <location>
        <begin position="315"/>
        <end position="338"/>
    </location>
</feature>
<feature type="transmembrane region" description="Helical" evidence="1">
    <location>
        <begin position="201"/>
        <end position="223"/>
    </location>
</feature>
<feature type="transmembrane region" description="Helical" evidence="1">
    <location>
        <begin position="103"/>
        <end position="121"/>
    </location>
</feature>
<accession>T1L5A4</accession>